<accession>A0A0S2TDU7</accession>
<evidence type="ECO:0000313" key="2">
    <source>
        <dbReference type="Proteomes" id="UP000055136"/>
    </source>
</evidence>
<sequence length="147" mass="17021">MHQHKRIPLGLVLIFLGLLSGACTVHYVADYNAEVKADILRVAKQVDLFWGKLLATPVDQRQYAKFKDDYIRIETDLRGLLMQNRIRPLNELSTQQSQIALELWEQDMADHKNNEGISDFIAKRHRQDFVRVFVAMAKGEEAKQLDE</sequence>
<name>A0A0S2TDU7_9GAMM</name>
<proteinExistence type="predicted"/>
<dbReference type="Proteomes" id="UP000055136">
    <property type="component" value="Chromosome"/>
</dbReference>
<dbReference type="AlphaFoldDB" id="A0A0S2TDU7"/>
<dbReference type="KEGG" id="tee:Tel_09310"/>
<evidence type="ECO:0000313" key="1">
    <source>
        <dbReference type="EMBL" id="ALP53335.1"/>
    </source>
</evidence>
<dbReference type="PROSITE" id="PS51257">
    <property type="entry name" value="PROKAR_LIPOPROTEIN"/>
    <property type="match status" value="1"/>
</dbReference>
<protein>
    <recommendedName>
        <fullName evidence="3">Chemotaxis methyl-accepting receptor HlyB-like 4HB MCP domain-containing protein</fullName>
    </recommendedName>
</protein>
<keyword evidence="2" id="KW-1185">Reference proteome</keyword>
<evidence type="ECO:0008006" key="3">
    <source>
        <dbReference type="Google" id="ProtNLM"/>
    </source>
</evidence>
<dbReference type="EMBL" id="CP013099">
    <property type="protein sequence ID" value="ALP53335.1"/>
    <property type="molecule type" value="Genomic_DNA"/>
</dbReference>
<gene>
    <name evidence="1" type="ORF">Tel_09310</name>
</gene>
<organism evidence="1 2">
    <name type="scientific">Candidatus Tenderia electrophaga</name>
    <dbReference type="NCBI Taxonomy" id="1748243"/>
    <lineage>
        <taxon>Bacteria</taxon>
        <taxon>Pseudomonadati</taxon>
        <taxon>Pseudomonadota</taxon>
        <taxon>Gammaproteobacteria</taxon>
        <taxon>Candidatus Tenderiales</taxon>
        <taxon>Candidatus Tenderiaceae</taxon>
        <taxon>Candidatus Tenderia</taxon>
    </lineage>
</organism>
<reference evidence="1" key="1">
    <citation type="submission" date="2015-10" db="EMBL/GenBank/DDBJ databases">
        <title>Description of Candidatus Tenderia electrophaga gen. nov, sp. nov., an Uncultivated Electroautotroph from a Biocathode Enrichment.</title>
        <authorList>
            <person name="Eddie B.J."/>
            <person name="Malanoski A.P."/>
            <person name="Wang Z."/>
            <person name="Hall R.J."/>
            <person name="Oh S.D."/>
            <person name="Heiner C."/>
            <person name="Lin B."/>
            <person name="Strycharz-Glaven S.M."/>
        </authorList>
    </citation>
    <scope>NUCLEOTIDE SEQUENCE [LARGE SCALE GENOMIC DNA]</scope>
    <source>
        <strain evidence="1">NRL1</strain>
    </source>
</reference>